<evidence type="ECO:0000313" key="1">
    <source>
        <dbReference type="EMBL" id="SHH75116.1"/>
    </source>
</evidence>
<dbReference type="Proteomes" id="UP000184608">
    <property type="component" value="Unassembled WGS sequence"/>
</dbReference>
<dbReference type="OrthoDB" id="5879652at2"/>
<dbReference type="NCBIfam" id="NF038335">
    <property type="entry name" value="YPO0640_fam"/>
    <property type="match status" value="1"/>
</dbReference>
<dbReference type="SUPFAM" id="SSF160631">
    <property type="entry name" value="SMI1/KNR4-like"/>
    <property type="match status" value="1"/>
</dbReference>
<name>A0A1M5VIN6_9VIBR</name>
<reference evidence="1 2" key="1">
    <citation type="submission" date="2016-11" db="EMBL/GenBank/DDBJ databases">
        <authorList>
            <person name="Jaros S."/>
            <person name="Januszkiewicz K."/>
            <person name="Wedrychowicz H."/>
        </authorList>
    </citation>
    <scope>NUCLEOTIDE SEQUENCE [LARGE SCALE GENOMIC DNA]</scope>
    <source>
        <strain evidence="1 2">CECT 7868</strain>
    </source>
</reference>
<keyword evidence="2" id="KW-1185">Reference proteome</keyword>
<dbReference type="Gene3D" id="3.40.1580.10">
    <property type="entry name" value="SMI1/KNR4-like"/>
    <property type="match status" value="1"/>
</dbReference>
<proteinExistence type="predicted"/>
<dbReference type="EMBL" id="FQXZ01000005">
    <property type="protein sequence ID" value="SHH75116.1"/>
    <property type="molecule type" value="Genomic_DNA"/>
</dbReference>
<accession>A0A1M5VIN6</accession>
<dbReference type="InterPro" id="IPR037883">
    <property type="entry name" value="Knr4/Smi1-like_sf"/>
</dbReference>
<dbReference type="AlphaFoldDB" id="A0A1M5VIN6"/>
<protein>
    <recommendedName>
        <fullName evidence="3">SMI1 / KNR4 family protein</fullName>
    </recommendedName>
</protein>
<sequence length="154" mass="17945">MNINDILNRLKIEDQKEADEFEEGFLLDAAQADDIEQLKRTVDEKFGIEISPEYLELLRLSNGFSVNGLNLYATQPYDEDYFIDGIIDINEEFHTEASLKTYFAYGEESSTRLVYNLKTTRYEAVDSVTWEKLQDFDAFSQLLDYVIEESCIFD</sequence>
<dbReference type="RefSeq" id="WP_073602175.1">
    <property type="nucleotide sequence ID" value="NZ_FQXZ01000005.1"/>
</dbReference>
<gene>
    <name evidence="1" type="ORF">VA7868_00405</name>
</gene>
<evidence type="ECO:0008006" key="3">
    <source>
        <dbReference type="Google" id="ProtNLM"/>
    </source>
</evidence>
<organism evidence="1 2">
    <name type="scientific">Vibrio aerogenes CECT 7868</name>
    <dbReference type="NCBI Taxonomy" id="1216006"/>
    <lineage>
        <taxon>Bacteria</taxon>
        <taxon>Pseudomonadati</taxon>
        <taxon>Pseudomonadota</taxon>
        <taxon>Gammaproteobacteria</taxon>
        <taxon>Vibrionales</taxon>
        <taxon>Vibrionaceae</taxon>
        <taxon>Vibrio</taxon>
    </lineage>
</organism>
<evidence type="ECO:0000313" key="2">
    <source>
        <dbReference type="Proteomes" id="UP000184608"/>
    </source>
</evidence>